<dbReference type="InterPro" id="IPR003646">
    <property type="entry name" value="SH3-like_bac-type"/>
</dbReference>
<evidence type="ECO:0000259" key="3">
    <source>
        <dbReference type="PROSITE" id="PS51781"/>
    </source>
</evidence>
<feature type="chain" id="PRO_5011911162" description="SH3b domain-containing protein" evidence="2">
    <location>
        <begin position="21"/>
        <end position="396"/>
    </location>
</feature>
<organism evidence="5 6">
    <name type="scientific">Fimbriiglobus ruber</name>
    <dbReference type="NCBI Taxonomy" id="1908690"/>
    <lineage>
        <taxon>Bacteria</taxon>
        <taxon>Pseudomonadati</taxon>
        <taxon>Planctomycetota</taxon>
        <taxon>Planctomycetia</taxon>
        <taxon>Gemmatales</taxon>
        <taxon>Gemmataceae</taxon>
        <taxon>Fimbriiglobus</taxon>
    </lineage>
</organism>
<evidence type="ECO:0000256" key="2">
    <source>
        <dbReference type="SAM" id="SignalP"/>
    </source>
</evidence>
<accession>A0A225E188</accession>
<feature type="region of interest" description="Disordered" evidence="1">
    <location>
        <begin position="182"/>
        <end position="228"/>
    </location>
</feature>
<protein>
    <recommendedName>
        <fullName evidence="3">SH3b domain-containing protein</fullName>
    </recommendedName>
</protein>
<evidence type="ECO:0000256" key="1">
    <source>
        <dbReference type="SAM" id="MobiDB-lite"/>
    </source>
</evidence>
<reference evidence="6" key="1">
    <citation type="submission" date="2017-06" db="EMBL/GenBank/DDBJ databases">
        <title>Genome analysis of Fimbriiglobus ruber SP5, the first member of the order Planctomycetales with confirmed chitinolytic capability.</title>
        <authorList>
            <person name="Ravin N.V."/>
            <person name="Rakitin A.L."/>
            <person name="Ivanova A.A."/>
            <person name="Beletsky A.V."/>
            <person name="Kulichevskaya I.S."/>
            <person name="Mardanov A.V."/>
            <person name="Dedysh S.N."/>
        </authorList>
    </citation>
    <scope>NUCLEOTIDE SEQUENCE [LARGE SCALE GENOMIC DNA]</scope>
    <source>
        <strain evidence="6">SP5</strain>
    </source>
</reference>
<feature type="compositionally biased region" description="Low complexity" evidence="1">
    <location>
        <begin position="295"/>
        <end position="304"/>
    </location>
</feature>
<dbReference type="OrthoDB" id="288013at2"/>
<feature type="signal peptide" evidence="2">
    <location>
        <begin position="1"/>
        <end position="20"/>
    </location>
</feature>
<feature type="domain" description="SH3b" evidence="3">
    <location>
        <begin position="24"/>
        <end position="88"/>
    </location>
</feature>
<dbReference type="EMBL" id="NIDE01000017">
    <property type="protein sequence ID" value="OWK36319.1"/>
    <property type="molecule type" value="Genomic_DNA"/>
</dbReference>
<dbReference type="PROSITE" id="PS51781">
    <property type="entry name" value="SH3B"/>
    <property type="match status" value="1"/>
</dbReference>
<proteinExistence type="predicted"/>
<keyword evidence="2" id="KW-0732">Signal</keyword>
<dbReference type="Pfam" id="PF08239">
    <property type="entry name" value="SH3_3"/>
    <property type="match status" value="1"/>
</dbReference>
<name>A0A225E188_9BACT</name>
<dbReference type="SMART" id="SM00287">
    <property type="entry name" value="SH3b"/>
    <property type="match status" value="1"/>
</dbReference>
<dbReference type="RefSeq" id="WP_088253819.1">
    <property type="nucleotide sequence ID" value="NZ_NIDE01000003.1"/>
</dbReference>
<gene>
    <name evidence="5" type="ORF">FRUB_02500</name>
    <name evidence="4" type="ORF">FRUB_08882</name>
</gene>
<dbReference type="EMBL" id="NIDE01000003">
    <property type="protein sequence ID" value="OWK44568.1"/>
    <property type="molecule type" value="Genomic_DNA"/>
</dbReference>
<dbReference type="AlphaFoldDB" id="A0A225E188"/>
<reference evidence="5" key="2">
    <citation type="journal article" date="2018" name="Appl. Environ. Microbiol.">
        <title>Genome Analysis of Fimbriiglobus ruber SP5(T), a Planctomycete with Confirmed Chitinolytic Capability.</title>
        <authorList>
            <person name="Ravin N.V."/>
            <person name="Rakitin A.L."/>
            <person name="Ivanova A.A."/>
            <person name="Beletsky A.V."/>
            <person name="Kulichevskaya I.S."/>
            <person name="Mardanov A.V."/>
            <person name="Dedysh S.N."/>
        </authorList>
    </citation>
    <scope>NUCLEOTIDE SEQUENCE</scope>
    <source>
        <strain evidence="5">SP5</strain>
    </source>
</reference>
<dbReference type="Gene3D" id="2.30.30.40">
    <property type="entry name" value="SH3 Domains"/>
    <property type="match status" value="1"/>
</dbReference>
<comment type="caution">
    <text evidence="5">The sequence shown here is derived from an EMBL/GenBank/DDBJ whole genome shotgun (WGS) entry which is preliminary data.</text>
</comment>
<evidence type="ECO:0000313" key="4">
    <source>
        <dbReference type="EMBL" id="OWK36319.1"/>
    </source>
</evidence>
<sequence length="396" mass="41963">MRTALAAVVVFVACATRAAAQPASYVAEVTAESVTVRTGPGEQMPDTGTLPRGTKVIVDHAEGDNWVAIQPPRGQVSWIKNLNLGPVDDQPQQDLTPRNAVVHAEPTAEISYGRPGSGEPLGIRRTKLPDGAIVWVIGRSVDYQNAKWVPIEPPDGDFRYVPVSALQVTKGQPVQSFVVKSPQPASPLLAGEGNEGRSGSGSEPITASVPATPPTKPTLPVRPANWPNHPLWQQAEAAEIAGDTDAAKKLYLQLATEMNRAGGDTELANQCFARVHAIGEKRRLSSGGKAPITLPPLTTATSASVPPPTGAIAESSQPQWLSGTLRASGFRLNDQPTYALEDAQRRVKCYVVAGPGVSLESFRGYEADLFGSIASRDDLRGAGVLTATRIQAVRDR</sequence>
<dbReference type="Proteomes" id="UP000214646">
    <property type="component" value="Unassembled WGS sequence"/>
</dbReference>
<feature type="region of interest" description="Disordered" evidence="1">
    <location>
        <begin position="286"/>
        <end position="318"/>
    </location>
</feature>
<evidence type="ECO:0000313" key="5">
    <source>
        <dbReference type="EMBL" id="OWK44568.1"/>
    </source>
</evidence>
<evidence type="ECO:0000313" key="6">
    <source>
        <dbReference type="Proteomes" id="UP000214646"/>
    </source>
</evidence>
<keyword evidence="6" id="KW-1185">Reference proteome</keyword>